<dbReference type="EMBL" id="JAIWYP010000016">
    <property type="protein sequence ID" value="KAH3696908.1"/>
    <property type="molecule type" value="Genomic_DNA"/>
</dbReference>
<accession>A0A9D4BKT8</accession>
<evidence type="ECO:0000256" key="1">
    <source>
        <dbReference type="SAM" id="MobiDB-lite"/>
    </source>
</evidence>
<reference evidence="2" key="1">
    <citation type="journal article" date="2019" name="bioRxiv">
        <title>The Genome of the Zebra Mussel, Dreissena polymorpha: A Resource for Invasive Species Research.</title>
        <authorList>
            <person name="McCartney M.A."/>
            <person name="Auch B."/>
            <person name="Kono T."/>
            <person name="Mallez S."/>
            <person name="Zhang Y."/>
            <person name="Obille A."/>
            <person name="Becker A."/>
            <person name="Abrahante J.E."/>
            <person name="Garbe J."/>
            <person name="Badalamenti J.P."/>
            <person name="Herman A."/>
            <person name="Mangelson H."/>
            <person name="Liachko I."/>
            <person name="Sullivan S."/>
            <person name="Sone E.D."/>
            <person name="Koren S."/>
            <person name="Silverstein K.A.T."/>
            <person name="Beckman K.B."/>
            <person name="Gohl D.M."/>
        </authorList>
    </citation>
    <scope>NUCLEOTIDE SEQUENCE</scope>
    <source>
        <strain evidence="2">Duluth1</strain>
        <tissue evidence="2">Whole animal</tissue>
    </source>
</reference>
<name>A0A9D4BKT8_DREPO</name>
<evidence type="ECO:0000313" key="3">
    <source>
        <dbReference type="Proteomes" id="UP000828390"/>
    </source>
</evidence>
<dbReference type="AlphaFoldDB" id="A0A9D4BKT8"/>
<feature type="region of interest" description="Disordered" evidence="1">
    <location>
        <begin position="1"/>
        <end position="84"/>
    </location>
</feature>
<sequence>MERTKRPNVARNVGINYANDNEEEEKNKVKECESDKEEEMIVGRNVTPKRKGKANGGNSSVKSRSYKEHNSVKPGPSKHTQIVPTYLTLDNEENEEVKSQVFRRRKHLIKAGSSEDPTEILEQLANQSEDLDNDDGQLGGNIKAEITAASVNKETDTSVLDDLFTTSSVLRKPPPKKKDNMSPNKKILAALENKAIVNKPDQFDPFKEVDEIFTGSESGHSSMDCDIGVNLETSTLKDDNVDCFDDPKFRKKKLKKEVINRRNIVDHLIAESEAEFADLFAQGKLKKKAQNETQKSVNSVDGSLSLFD</sequence>
<proteinExistence type="predicted"/>
<keyword evidence="3" id="KW-1185">Reference proteome</keyword>
<dbReference type="Proteomes" id="UP000828390">
    <property type="component" value="Unassembled WGS sequence"/>
</dbReference>
<reference evidence="2" key="2">
    <citation type="submission" date="2020-11" db="EMBL/GenBank/DDBJ databases">
        <authorList>
            <person name="McCartney M.A."/>
            <person name="Auch B."/>
            <person name="Kono T."/>
            <person name="Mallez S."/>
            <person name="Becker A."/>
            <person name="Gohl D.M."/>
            <person name="Silverstein K.A.T."/>
            <person name="Koren S."/>
            <person name="Bechman K.B."/>
            <person name="Herman A."/>
            <person name="Abrahante J.E."/>
            <person name="Garbe J."/>
        </authorList>
    </citation>
    <scope>NUCLEOTIDE SEQUENCE</scope>
    <source>
        <strain evidence="2">Duluth1</strain>
        <tissue evidence="2">Whole animal</tissue>
    </source>
</reference>
<gene>
    <name evidence="2" type="ORF">DPMN_084391</name>
</gene>
<organism evidence="2 3">
    <name type="scientific">Dreissena polymorpha</name>
    <name type="common">Zebra mussel</name>
    <name type="synonym">Mytilus polymorpha</name>
    <dbReference type="NCBI Taxonomy" id="45954"/>
    <lineage>
        <taxon>Eukaryota</taxon>
        <taxon>Metazoa</taxon>
        <taxon>Spiralia</taxon>
        <taxon>Lophotrochozoa</taxon>
        <taxon>Mollusca</taxon>
        <taxon>Bivalvia</taxon>
        <taxon>Autobranchia</taxon>
        <taxon>Heteroconchia</taxon>
        <taxon>Euheterodonta</taxon>
        <taxon>Imparidentia</taxon>
        <taxon>Neoheterodontei</taxon>
        <taxon>Myida</taxon>
        <taxon>Dreissenoidea</taxon>
        <taxon>Dreissenidae</taxon>
        <taxon>Dreissena</taxon>
    </lineage>
</organism>
<protein>
    <submittedName>
        <fullName evidence="2">Uncharacterized protein</fullName>
    </submittedName>
</protein>
<feature type="region of interest" description="Disordered" evidence="1">
    <location>
        <begin position="286"/>
        <end position="308"/>
    </location>
</feature>
<feature type="compositionally biased region" description="Polar residues" evidence="1">
    <location>
        <begin position="291"/>
        <end position="302"/>
    </location>
</feature>
<evidence type="ECO:0000313" key="2">
    <source>
        <dbReference type="EMBL" id="KAH3696908.1"/>
    </source>
</evidence>
<comment type="caution">
    <text evidence="2">The sequence shown here is derived from an EMBL/GenBank/DDBJ whole genome shotgun (WGS) entry which is preliminary data.</text>
</comment>